<evidence type="ECO:0000313" key="1">
    <source>
        <dbReference type="EMBL" id="JAD56757.1"/>
    </source>
</evidence>
<proteinExistence type="predicted"/>
<name>A0A0A9BBS3_ARUDO</name>
<reference evidence="1" key="1">
    <citation type="submission" date="2014-09" db="EMBL/GenBank/DDBJ databases">
        <authorList>
            <person name="Magalhaes I.L.F."/>
            <person name="Oliveira U."/>
            <person name="Santos F.R."/>
            <person name="Vidigal T.H.D.A."/>
            <person name="Brescovit A.D."/>
            <person name="Santos A.J."/>
        </authorList>
    </citation>
    <scope>NUCLEOTIDE SEQUENCE</scope>
    <source>
        <tissue evidence="1">Shoot tissue taken approximately 20 cm above the soil surface</tissue>
    </source>
</reference>
<accession>A0A0A9BBS3</accession>
<reference evidence="1" key="2">
    <citation type="journal article" date="2015" name="Data Brief">
        <title>Shoot transcriptome of the giant reed, Arundo donax.</title>
        <authorList>
            <person name="Barrero R.A."/>
            <person name="Guerrero F.D."/>
            <person name="Moolhuijzen P."/>
            <person name="Goolsby J.A."/>
            <person name="Tidwell J."/>
            <person name="Bellgard S.E."/>
            <person name="Bellgard M.I."/>
        </authorList>
    </citation>
    <scope>NUCLEOTIDE SEQUENCE</scope>
    <source>
        <tissue evidence="1">Shoot tissue taken approximately 20 cm above the soil surface</tissue>
    </source>
</reference>
<dbReference type="AlphaFoldDB" id="A0A0A9BBS3"/>
<organism evidence="1">
    <name type="scientific">Arundo donax</name>
    <name type="common">Giant reed</name>
    <name type="synonym">Donax arundinaceus</name>
    <dbReference type="NCBI Taxonomy" id="35708"/>
    <lineage>
        <taxon>Eukaryota</taxon>
        <taxon>Viridiplantae</taxon>
        <taxon>Streptophyta</taxon>
        <taxon>Embryophyta</taxon>
        <taxon>Tracheophyta</taxon>
        <taxon>Spermatophyta</taxon>
        <taxon>Magnoliopsida</taxon>
        <taxon>Liliopsida</taxon>
        <taxon>Poales</taxon>
        <taxon>Poaceae</taxon>
        <taxon>PACMAD clade</taxon>
        <taxon>Arundinoideae</taxon>
        <taxon>Arundineae</taxon>
        <taxon>Arundo</taxon>
    </lineage>
</organism>
<dbReference type="EMBL" id="GBRH01241138">
    <property type="protein sequence ID" value="JAD56757.1"/>
    <property type="molecule type" value="Transcribed_RNA"/>
</dbReference>
<protein>
    <submittedName>
        <fullName evidence="1">Uncharacterized protein</fullName>
    </submittedName>
</protein>
<sequence>MPIHWSNNTTCRTENGAHQNSCFQIQ</sequence>